<comment type="caution">
    <text evidence="3">The sequence shown here is derived from an EMBL/GenBank/DDBJ whole genome shotgun (WGS) entry which is preliminary data.</text>
</comment>
<evidence type="ECO:0000259" key="2">
    <source>
        <dbReference type="Pfam" id="PF23286"/>
    </source>
</evidence>
<dbReference type="Pfam" id="PF23286">
    <property type="entry name" value="LRR_13"/>
    <property type="match status" value="1"/>
</dbReference>
<dbReference type="SUPFAM" id="SSF52058">
    <property type="entry name" value="L domain-like"/>
    <property type="match status" value="1"/>
</dbReference>
<dbReference type="Gene3D" id="3.80.10.10">
    <property type="entry name" value="Ribonuclease Inhibitor"/>
    <property type="match status" value="2"/>
</dbReference>
<gene>
    <name evidence="3" type="ORF">Fmac_015451</name>
</gene>
<feature type="domain" description="Disease resistance protein RPS4B/Roq1-like leucine-rich repeats" evidence="2">
    <location>
        <begin position="132"/>
        <end position="299"/>
    </location>
</feature>
<dbReference type="PANTHER" id="PTHR11017:SF431">
    <property type="entry name" value="ADP-RIBOSYL CYCLASE_CYCLIC ADP-RIBOSE HYDROLASE"/>
    <property type="match status" value="1"/>
</dbReference>
<evidence type="ECO:0000313" key="4">
    <source>
        <dbReference type="Proteomes" id="UP001603857"/>
    </source>
</evidence>
<organism evidence="3 4">
    <name type="scientific">Flemingia macrophylla</name>
    <dbReference type="NCBI Taxonomy" id="520843"/>
    <lineage>
        <taxon>Eukaryota</taxon>
        <taxon>Viridiplantae</taxon>
        <taxon>Streptophyta</taxon>
        <taxon>Embryophyta</taxon>
        <taxon>Tracheophyta</taxon>
        <taxon>Spermatophyta</taxon>
        <taxon>Magnoliopsida</taxon>
        <taxon>eudicotyledons</taxon>
        <taxon>Gunneridae</taxon>
        <taxon>Pentapetalae</taxon>
        <taxon>rosids</taxon>
        <taxon>fabids</taxon>
        <taxon>Fabales</taxon>
        <taxon>Fabaceae</taxon>
        <taxon>Papilionoideae</taxon>
        <taxon>50 kb inversion clade</taxon>
        <taxon>NPAAA clade</taxon>
        <taxon>indigoferoid/millettioid clade</taxon>
        <taxon>Phaseoleae</taxon>
        <taxon>Flemingia</taxon>
    </lineage>
</organism>
<keyword evidence="4" id="KW-1185">Reference proteome</keyword>
<dbReference type="InterPro" id="IPR058546">
    <property type="entry name" value="RPS4B/Roq1-like_LRR"/>
</dbReference>
<sequence length="536" mass="61926">MGKEIVRKESPKEPGKRSRLWFAKDIAQILEENKGTSQIEIILLDSPLSEDVEWDGEAFKKMKNLKTLIIRNGYFSKGPKHLPNSLRVLEWWRYSSQGLPDDFQPKNLAIFKLPNNGFTSRGLAALLSKKASYCDSLKSFPEILGKMENLTQLDLQGTPIRKFPLSFRNLTRLKKLVIGDTVSQRLSGCDASIFISNISMMPELVEITAWRWKGWPLPKTDEGAERVSSSMSSNVQYLHLLNCNLLDDFFPIVLQWFANVKVLNLSWNDFRVIPECIKECRFLTSLTLDDCESLREIKGIPPNLKYFSARNCPSLTSSSRNMLLSQDLHEAGNTLFYLPGANIPEWFECQTLEPPISIWFRNKFPTIAICLVMEPAGKHSKSKAGMFRPVVIINGHRHLFDRLWLGKDCTCLFDLQEIKLDDNLDYAVLENEWNHAEIIYEDFKSTPTPLNSGIHVLKHESNMEEIQFAHPRGKRKLDGDHNSSESENLQLLKKQGLVNMKVAETQFVQERQQHRMRFWSHMWNWARSGFRFFLLQ</sequence>
<accession>A0ABD1MEL4</accession>
<name>A0ABD1MEL4_9FABA</name>
<dbReference type="PANTHER" id="PTHR11017">
    <property type="entry name" value="LEUCINE-RICH REPEAT-CONTAINING PROTEIN"/>
    <property type="match status" value="1"/>
</dbReference>
<dbReference type="InterPro" id="IPR032675">
    <property type="entry name" value="LRR_dom_sf"/>
</dbReference>
<protein>
    <recommendedName>
        <fullName evidence="2">Disease resistance protein RPS4B/Roq1-like leucine-rich repeats domain-containing protein</fullName>
    </recommendedName>
</protein>
<dbReference type="Proteomes" id="UP001603857">
    <property type="component" value="Unassembled WGS sequence"/>
</dbReference>
<reference evidence="3 4" key="1">
    <citation type="submission" date="2024-08" db="EMBL/GenBank/DDBJ databases">
        <title>Insights into the chromosomal genome structure of Flemingia macrophylla.</title>
        <authorList>
            <person name="Ding Y."/>
            <person name="Zhao Y."/>
            <person name="Bi W."/>
            <person name="Wu M."/>
            <person name="Zhao G."/>
            <person name="Gong Y."/>
            <person name="Li W."/>
            <person name="Zhang P."/>
        </authorList>
    </citation>
    <scope>NUCLEOTIDE SEQUENCE [LARGE SCALE GENOMIC DNA]</scope>
    <source>
        <strain evidence="3">DYQJB</strain>
        <tissue evidence="3">Leaf</tissue>
    </source>
</reference>
<dbReference type="EMBL" id="JBGMDY010000005">
    <property type="protein sequence ID" value="KAL2334238.1"/>
    <property type="molecule type" value="Genomic_DNA"/>
</dbReference>
<evidence type="ECO:0000256" key="1">
    <source>
        <dbReference type="ARBA" id="ARBA00022821"/>
    </source>
</evidence>
<dbReference type="InterPro" id="IPR044974">
    <property type="entry name" value="Disease_R_plants"/>
</dbReference>
<proteinExistence type="predicted"/>
<evidence type="ECO:0000313" key="3">
    <source>
        <dbReference type="EMBL" id="KAL2334238.1"/>
    </source>
</evidence>
<keyword evidence="1" id="KW-0611">Plant defense</keyword>
<dbReference type="AlphaFoldDB" id="A0ABD1MEL4"/>